<feature type="transmembrane region" description="Helical" evidence="2">
    <location>
        <begin position="113"/>
        <end position="133"/>
    </location>
</feature>
<evidence type="ECO:0000313" key="4">
    <source>
        <dbReference type="Proteomes" id="UP001642540"/>
    </source>
</evidence>
<protein>
    <submittedName>
        <fullName evidence="3">Uncharacterized protein</fullName>
    </submittedName>
</protein>
<feature type="compositionally biased region" description="Polar residues" evidence="1">
    <location>
        <begin position="42"/>
        <end position="62"/>
    </location>
</feature>
<evidence type="ECO:0000256" key="1">
    <source>
        <dbReference type="SAM" id="MobiDB-lite"/>
    </source>
</evidence>
<evidence type="ECO:0000313" key="3">
    <source>
        <dbReference type="EMBL" id="CAL8123532.1"/>
    </source>
</evidence>
<dbReference type="Proteomes" id="UP001642540">
    <property type="component" value="Unassembled WGS sequence"/>
</dbReference>
<feature type="region of interest" description="Disordered" evidence="1">
    <location>
        <begin position="178"/>
        <end position="199"/>
    </location>
</feature>
<accession>A0ABP1RDG5</accession>
<keyword evidence="2" id="KW-0812">Transmembrane</keyword>
<dbReference type="EMBL" id="CAXLJM020000068">
    <property type="protein sequence ID" value="CAL8123532.1"/>
    <property type="molecule type" value="Genomic_DNA"/>
</dbReference>
<keyword evidence="4" id="KW-1185">Reference proteome</keyword>
<feature type="compositionally biased region" description="Low complexity" evidence="1">
    <location>
        <begin position="178"/>
        <end position="195"/>
    </location>
</feature>
<sequence>MISSMPAIPVRRERQKKEGSIGYFSRPHKLSLHFRPPALSHHQVTPTPSPINSPQGVTDAQQSSETRVHRLARLVAQKRVFFQLSVLFPLAGALLLFIGLIQLVPGAEGKPYGMLLVVIGCILLVIGLLIIIVRLCCKWELERCETSYLHGGVLPEIKVNEPSLNDVDIEKAGELESSYSQQQSRRPSQQNSSSNTAGLEQVHVDTSGAYSKSSSGGGGGGGGATAPFQNYHYSPLNFCKPDP</sequence>
<feature type="compositionally biased region" description="Gly residues" evidence="1">
    <location>
        <begin position="215"/>
        <end position="224"/>
    </location>
</feature>
<keyword evidence="2" id="KW-0472">Membrane</keyword>
<gene>
    <name evidence="3" type="ORF">ODALV1_LOCUS20228</name>
</gene>
<proteinExistence type="predicted"/>
<feature type="transmembrane region" description="Helical" evidence="2">
    <location>
        <begin position="80"/>
        <end position="101"/>
    </location>
</feature>
<name>A0ABP1RDG5_9HEXA</name>
<feature type="region of interest" description="Disordered" evidence="1">
    <location>
        <begin position="40"/>
        <end position="62"/>
    </location>
</feature>
<reference evidence="3 4" key="1">
    <citation type="submission" date="2024-08" db="EMBL/GenBank/DDBJ databases">
        <authorList>
            <person name="Cucini C."/>
            <person name="Frati F."/>
        </authorList>
    </citation>
    <scope>NUCLEOTIDE SEQUENCE [LARGE SCALE GENOMIC DNA]</scope>
</reference>
<keyword evidence="2" id="KW-1133">Transmembrane helix</keyword>
<feature type="region of interest" description="Disordered" evidence="1">
    <location>
        <begin position="207"/>
        <end position="226"/>
    </location>
</feature>
<comment type="caution">
    <text evidence="3">The sequence shown here is derived from an EMBL/GenBank/DDBJ whole genome shotgun (WGS) entry which is preliminary data.</text>
</comment>
<evidence type="ECO:0000256" key="2">
    <source>
        <dbReference type="SAM" id="Phobius"/>
    </source>
</evidence>
<organism evidence="3 4">
    <name type="scientific">Orchesella dallaii</name>
    <dbReference type="NCBI Taxonomy" id="48710"/>
    <lineage>
        <taxon>Eukaryota</taxon>
        <taxon>Metazoa</taxon>
        <taxon>Ecdysozoa</taxon>
        <taxon>Arthropoda</taxon>
        <taxon>Hexapoda</taxon>
        <taxon>Collembola</taxon>
        <taxon>Entomobryomorpha</taxon>
        <taxon>Entomobryoidea</taxon>
        <taxon>Orchesellidae</taxon>
        <taxon>Orchesellinae</taxon>
        <taxon>Orchesella</taxon>
    </lineage>
</organism>